<organism evidence="5 6">
    <name type="scientific">Paenibacillus plantiphilus</name>
    <dbReference type="NCBI Taxonomy" id="2905650"/>
    <lineage>
        <taxon>Bacteria</taxon>
        <taxon>Bacillati</taxon>
        <taxon>Bacillota</taxon>
        <taxon>Bacilli</taxon>
        <taxon>Bacillales</taxon>
        <taxon>Paenibacillaceae</taxon>
        <taxon>Paenibacillus</taxon>
    </lineage>
</organism>
<feature type="domain" description="HTH araC/xylS-type" evidence="4">
    <location>
        <begin position="8"/>
        <end position="106"/>
    </location>
</feature>
<dbReference type="InterPro" id="IPR018062">
    <property type="entry name" value="HTH_AraC-typ_CS"/>
</dbReference>
<name>A0ABM9BWX5_9BACL</name>
<dbReference type="InterPro" id="IPR009057">
    <property type="entry name" value="Homeodomain-like_sf"/>
</dbReference>
<evidence type="ECO:0000313" key="6">
    <source>
        <dbReference type="Proteomes" id="UP000838686"/>
    </source>
</evidence>
<dbReference type="InterPro" id="IPR010499">
    <property type="entry name" value="AraC_E-bd"/>
</dbReference>
<dbReference type="Pfam" id="PF06445">
    <property type="entry name" value="GyrI-like"/>
    <property type="match status" value="1"/>
</dbReference>
<comment type="caution">
    <text evidence="5">The sequence shown here is derived from an EMBL/GenBank/DDBJ whole genome shotgun (WGS) entry which is preliminary data.</text>
</comment>
<keyword evidence="2" id="KW-0238">DNA-binding</keyword>
<dbReference type="InterPro" id="IPR018060">
    <property type="entry name" value="HTH_AraC"/>
</dbReference>
<evidence type="ECO:0000256" key="3">
    <source>
        <dbReference type="ARBA" id="ARBA00023163"/>
    </source>
</evidence>
<dbReference type="RefSeq" id="WP_236339006.1">
    <property type="nucleotide sequence ID" value="NZ_CAKMMF010000003.1"/>
</dbReference>
<proteinExistence type="predicted"/>
<dbReference type="Gene3D" id="1.10.10.60">
    <property type="entry name" value="Homeodomain-like"/>
    <property type="match status" value="2"/>
</dbReference>
<dbReference type="SMART" id="SM00871">
    <property type="entry name" value="AraC_E_bind"/>
    <property type="match status" value="1"/>
</dbReference>
<dbReference type="Pfam" id="PF12833">
    <property type="entry name" value="HTH_18"/>
    <property type="match status" value="1"/>
</dbReference>
<evidence type="ECO:0000256" key="1">
    <source>
        <dbReference type="ARBA" id="ARBA00023015"/>
    </source>
</evidence>
<protein>
    <submittedName>
        <fullName evidence="5">HTH-type transcriptional activator RhaR</fullName>
    </submittedName>
</protein>
<dbReference type="InterPro" id="IPR050959">
    <property type="entry name" value="MarA-like"/>
</dbReference>
<evidence type="ECO:0000256" key="2">
    <source>
        <dbReference type="ARBA" id="ARBA00023125"/>
    </source>
</evidence>
<keyword evidence="3" id="KW-0804">Transcription</keyword>
<evidence type="ECO:0000259" key="4">
    <source>
        <dbReference type="PROSITE" id="PS01124"/>
    </source>
</evidence>
<gene>
    <name evidence="5" type="primary">rhaR_1</name>
    <name evidence="5" type="ORF">PAECIP111893_00715</name>
</gene>
<dbReference type="SMART" id="SM00342">
    <property type="entry name" value="HTH_ARAC"/>
    <property type="match status" value="1"/>
</dbReference>
<dbReference type="InterPro" id="IPR029442">
    <property type="entry name" value="GyrI-like"/>
</dbReference>
<evidence type="ECO:0000313" key="5">
    <source>
        <dbReference type="EMBL" id="CAH1195549.1"/>
    </source>
</evidence>
<dbReference type="Proteomes" id="UP000838686">
    <property type="component" value="Unassembled WGS sequence"/>
</dbReference>
<reference evidence="5" key="1">
    <citation type="submission" date="2022-01" db="EMBL/GenBank/DDBJ databases">
        <authorList>
            <person name="Criscuolo A."/>
        </authorList>
    </citation>
    <scope>NUCLEOTIDE SEQUENCE</scope>
    <source>
        <strain evidence="5">CIP111893</strain>
    </source>
</reference>
<dbReference type="PANTHER" id="PTHR47504">
    <property type="entry name" value="RIGHT ORIGIN-BINDING PROTEIN"/>
    <property type="match status" value="1"/>
</dbReference>
<sequence>MNLLQDMNEALNYIEENLAQEIDFKEVARLAYCSEYHFKRMFAFLAGVTLSEYIRRRRLSLAAMELNKSNIRIIDLAIKYGYNSPDSFARAFQSLHSITPSEAKNSGQPLKAFPRMTFQLSIKGGSEMNYRIEEKEAFRIVGLTKRVPIIFQGVNPEIASMWQSLTEELIGTLKGLSNVAPSGLISASTNFSEGRMEEKGEFDHYIGAATTNDGPDNLSQLEVAAHTWAVFEAVGPFPDTLQNVWGRIYSEWFPSSNYELAEGPEMLWNEHKDVTSPTFKSEIWIPVSKKAR</sequence>
<accession>A0ABM9BWX5</accession>
<dbReference type="SUPFAM" id="SSF55136">
    <property type="entry name" value="Probable bacterial effector-binding domain"/>
    <property type="match status" value="1"/>
</dbReference>
<dbReference type="Gene3D" id="3.20.80.10">
    <property type="entry name" value="Regulatory factor, effector binding domain"/>
    <property type="match status" value="1"/>
</dbReference>
<dbReference type="PROSITE" id="PS01124">
    <property type="entry name" value="HTH_ARAC_FAMILY_2"/>
    <property type="match status" value="1"/>
</dbReference>
<dbReference type="InterPro" id="IPR011256">
    <property type="entry name" value="Reg_factor_effector_dom_sf"/>
</dbReference>
<dbReference type="EMBL" id="CAKMMF010000003">
    <property type="protein sequence ID" value="CAH1195549.1"/>
    <property type="molecule type" value="Genomic_DNA"/>
</dbReference>
<dbReference type="PANTHER" id="PTHR47504:SF5">
    <property type="entry name" value="RIGHT ORIGIN-BINDING PROTEIN"/>
    <property type="match status" value="1"/>
</dbReference>
<dbReference type="SUPFAM" id="SSF46689">
    <property type="entry name" value="Homeodomain-like"/>
    <property type="match status" value="2"/>
</dbReference>
<keyword evidence="1" id="KW-0805">Transcription regulation</keyword>
<dbReference type="PROSITE" id="PS00041">
    <property type="entry name" value="HTH_ARAC_FAMILY_1"/>
    <property type="match status" value="1"/>
</dbReference>
<keyword evidence="6" id="KW-1185">Reference proteome</keyword>